<dbReference type="InterPro" id="IPR036259">
    <property type="entry name" value="MFS_trans_sf"/>
</dbReference>
<sequence length="94" mass="10011">MIALISSLLLVPNNIPGRASASLRDQLRVLTHPRLLMIYAITALGYGGVFTAFTFLAPMMQELAGFSPSAVSWILLGYGVSVAIGNMWGGKTGR</sequence>
<keyword evidence="2" id="KW-1003">Cell membrane</keyword>
<name>A0A2X3D0T9_KLEPN</name>
<protein>
    <submittedName>
        <fullName evidence="7">Putative drug efflux protein</fullName>
    </submittedName>
</protein>
<organism evidence="7 8">
    <name type="scientific">Klebsiella pneumoniae</name>
    <dbReference type="NCBI Taxonomy" id="573"/>
    <lineage>
        <taxon>Bacteria</taxon>
        <taxon>Pseudomonadati</taxon>
        <taxon>Pseudomonadota</taxon>
        <taxon>Gammaproteobacteria</taxon>
        <taxon>Enterobacterales</taxon>
        <taxon>Enterobacteriaceae</taxon>
        <taxon>Klebsiella/Raoultella group</taxon>
        <taxon>Klebsiella</taxon>
        <taxon>Klebsiella pneumoniae complex</taxon>
    </lineage>
</organism>
<evidence type="ECO:0000256" key="5">
    <source>
        <dbReference type="ARBA" id="ARBA00023136"/>
    </source>
</evidence>
<dbReference type="GO" id="GO:0022857">
    <property type="term" value="F:transmembrane transporter activity"/>
    <property type="evidence" value="ECO:0007669"/>
    <property type="project" value="TreeGrafter"/>
</dbReference>
<accession>A0A2X3D0T9</accession>
<feature type="transmembrane region" description="Helical" evidence="6">
    <location>
        <begin position="37"/>
        <end position="58"/>
    </location>
</feature>
<evidence type="ECO:0000256" key="1">
    <source>
        <dbReference type="ARBA" id="ARBA00004651"/>
    </source>
</evidence>
<reference evidence="7 8" key="1">
    <citation type="submission" date="2018-06" db="EMBL/GenBank/DDBJ databases">
        <authorList>
            <consortium name="Pathogen Informatics"/>
            <person name="Doyle S."/>
        </authorList>
    </citation>
    <scope>NUCLEOTIDE SEQUENCE [LARGE SCALE GENOMIC DNA]</scope>
    <source>
        <strain evidence="7 8">NCTC9645</strain>
    </source>
</reference>
<dbReference type="EMBL" id="UASO01000004">
    <property type="protein sequence ID" value="SQC22878.1"/>
    <property type="molecule type" value="Genomic_DNA"/>
</dbReference>
<dbReference type="SUPFAM" id="SSF103473">
    <property type="entry name" value="MFS general substrate transporter"/>
    <property type="match status" value="1"/>
</dbReference>
<evidence type="ECO:0000313" key="8">
    <source>
        <dbReference type="Proteomes" id="UP000250675"/>
    </source>
</evidence>
<evidence type="ECO:0000256" key="2">
    <source>
        <dbReference type="ARBA" id="ARBA00022475"/>
    </source>
</evidence>
<keyword evidence="4 6" id="KW-1133">Transmembrane helix</keyword>
<dbReference type="Proteomes" id="UP000250675">
    <property type="component" value="Unassembled WGS sequence"/>
</dbReference>
<dbReference type="AlphaFoldDB" id="A0A2X3D0T9"/>
<dbReference type="PANTHER" id="PTHR43124">
    <property type="entry name" value="PURINE EFFLUX PUMP PBUE"/>
    <property type="match status" value="1"/>
</dbReference>
<evidence type="ECO:0000313" key="7">
    <source>
        <dbReference type="EMBL" id="SQC22878.1"/>
    </source>
</evidence>
<dbReference type="PANTHER" id="PTHR43124:SF8">
    <property type="entry name" value="INNER MEMBRANE TRANSPORT PROTEIN YDHP"/>
    <property type="match status" value="1"/>
</dbReference>
<dbReference type="Gene3D" id="1.20.1250.20">
    <property type="entry name" value="MFS general substrate transporter like domains"/>
    <property type="match status" value="1"/>
</dbReference>
<comment type="subcellular location">
    <subcellularLocation>
        <location evidence="1">Cell membrane</location>
        <topology evidence="1">Multi-pass membrane protein</topology>
    </subcellularLocation>
</comment>
<feature type="transmembrane region" description="Helical" evidence="6">
    <location>
        <begin position="70"/>
        <end position="89"/>
    </location>
</feature>
<dbReference type="GO" id="GO:0005886">
    <property type="term" value="C:plasma membrane"/>
    <property type="evidence" value="ECO:0007669"/>
    <property type="project" value="UniProtKB-SubCell"/>
</dbReference>
<keyword evidence="5 6" id="KW-0472">Membrane</keyword>
<dbReference type="InterPro" id="IPR050189">
    <property type="entry name" value="MFS_Efflux_Transporters"/>
</dbReference>
<evidence type="ECO:0000256" key="6">
    <source>
        <dbReference type="SAM" id="Phobius"/>
    </source>
</evidence>
<gene>
    <name evidence="7" type="primary">araJ_1</name>
    <name evidence="7" type="ORF">NCTC9645_03183</name>
</gene>
<proteinExistence type="predicted"/>
<evidence type="ECO:0000256" key="3">
    <source>
        <dbReference type="ARBA" id="ARBA00022692"/>
    </source>
</evidence>
<keyword evidence="3 6" id="KW-0812">Transmembrane</keyword>
<evidence type="ECO:0000256" key="4">
    <source>
        <dbReference type="ARBA" id="ARBA00022989"/>
    </source>
</evidence>